<comment type="subcellular location">
    <subcellularLocation>
        <location evidence="1">Membrane</location>
        <topology evidence="1">Single-pass membrane protein</topology>
    </subcellularLocation>
</comment>
<evidence type="ECO:0000256" key="4">
    <source>
        <dbReference type="ARBA" id="ARBA00022989"/>
    </source>
</evidence>
<dbReference type="PANTHER" id="PTHR48422">
    <property type="entry name" value="PROTEIN EVA-1 HOMOLOG B-RELATED"/>
    <property type="match status" value="1"/>
</dbReference>
<dbReference type="Pfam" id="PF14851">
    <property type="entry name" value="FAM176"/>
    <property type="match status" value="1"/>
</dbReference>
<organism evidence="9 10">
    <name type="scientific">Hucho hucho</name>
    <name type="common">huchen</name>
    <dbReference type="NCBI Taxonomy" id="62062"/>
    <lineage>
        <taxon>Eukaryota</taxon>
        <taxon>Metazoa</taxon>
        <taxon>Chordata</taxon>
        <taxon>Craniata</taxon>
        <taxon>Vertebrata</taxon>
        <taxon>Euteleostomi</taxon>
        <taxon>Actinopterygii</taxon>
        <taxon>Neopterygii</taxon>
        <taxon>Teleostei</taxon>
        <taxon>Protacanthopterygii</taxon>
        <taxon>Salmoniformes</taxon>
        <taxon>Salmonidae</taxon>
        <taxon>Salmoninae</taxon>
        <taxon>Hucho</taxon>
    </lineage>
</organism>
<dbReference type="Ensembl" id="ENSHHUT00000050408.1">
    <property type="protein sequence ID" value="ENSHHUP00000048642.1"/>
    <property type="gene ID" value="ENSHHUG00000029470.1"/>
</dbReference>
<evidence type="ECO:0000256" key="7">
    <source>
        <dbReference type="SAM" id="Phobius"/>
    </source>
</evidence>
<dbReference type="GO" id="GO:0016020">
    <property type="term" value="C:membrane"/>
    <property type="evidence" value="ECO:0007669"/>
    <property type="project" value="UniProtKB-SubCell"/>
</dbReference>
<evidence type="ECO:0000256" key="2">
    <source>
        <dbReference type="ARBA" id="ARBA00006023"/>
    </source>
</evidence>
<dbReference type="GeneTree" id="ENSGT00940000154096"/>
<keyword evidence="3 7" id="KW-0812">Transmembrane</keyword>
<evidence type="ECO:0000256" key="1">
    <source>
        <dbReference type="ARBA" id="ARBA00004167"/>
    </source>
</evidence>
<evidence type="ECO:0000256" key="3">
    <source>
        <dbReference type="ARBA" id="ARBA00022692"/>
    </source>
</evidence>
<keyword evidence="4 7" id="KW-1133">Transmembrane helix</keyword>
<feature type="compositionally biased region" description="Acidic residues" evidence="6">
    <location>
        <begin position="91"/>
        <end position="104"/>
    </location>
</feature>
<name>A0A4W5NCL1_9TELE</name>
<keyword evidence="10" id="KW-1185">Reference proteome</keyword>
<sequence length="175" mass="19697">MTREVVKTEELVKMEPIRKDMELLSNSMASYAHIKANPESLALYFMMGVCFGLLLALCLLVIGIACSTRRGRTKNKNAPHSLERRQLKSSEEDEEQENVDVEEGEVEIPKLTAVPMSNRSIQSNGTLRSVNVFASADELERARQLEERERIVREIWRNGQPDILATGTGTIGRAH</sequence>
<evidence type="ECO:0000259" key="8">
    <source>
        <dbReference type="Pfam" id="PF14851"/>
    </source>
</evidence>
<keyword evidence="5 7" id="KW-0472">Membrane</keyword>
<feature type="compositionally biased region" description="Basic and acidic residues" evidence="6">
    <location>
        <begin position="81"/>
        <end position="90"/>
    </location>
</feature>
<feature type="transmembrane region" description="Helical" evidence="7">
    <location>
        <begin position="41"/>
        <end position="66"/>
    </location>
</feature>
<reference evidence="9" key="2">
    <citation type="submission" date="2025-08" db="UniProtKB">
        <authorList>
            <consortium name="Ensembl"/>
        </authorList>
    </citation>
    <scope>IDENTIFICATION</scope>
</reference>
<evidence type="ECO:0000256" key="5">
    <source>
        <dbReference type="ARBA" id="ARBA00023136"/>
    </source>
</evidence>
<protein>
    <submittedName>
        <fullName evidence="9">Eva-1 homolog Bb (C. elegans)</fullName>
    </submittedName>
</protein>
<accession>A0A4W5NCL1</accession>
<reference evidence="10" key="1">
    <citation type="submission" date="2018-06" db="EMBL/GenBank/DDBJ databases">
        <title>Genome assembly of Danube salmon.</title>
        <authorList>
            <person name="Macqueen D.J."/>
            <person name="Gundappa M.K."/>
        </authorList>
    </citation>
    <scope>NUCLEOTIDE SEQUENCE [LARGE SCALE GENOMIC DNA]</scope>
</reference>
<dbReference type="PANTHER" id="PTHR48422:SF2">
    <property type="entry name" value="PROTEIN EVA-1 HOMOLOG B"/>
    <property type="match status" value="1"/>
</dbReference>
<dbReference type="InterPro" id="IPR039500">
    <property type="entry name" value="EVA1_dom"/>
</dbReference>
<dbReference type="AlphaFoldDB" id="A0A4W5NCL1"/>
<proteinExistence type="inferred from homology"/>
<evidence type="ECO:0000313" key="10">
    <source>
        <dbReference type="Proteomes" id="UP000314982"/>
    </source>
</evidence>
<reference evidence="9" key="3">
    <citation type="submission" date="2025-09" db="UniProtKB">
        <authorList>
            <consortium name="Ensembl"/>
        </authorList>
    </citation>
    <scope>IDENTIFICATION</scope>
</reference>
<feature type="domain" description="EVA1" evidence="8">
    <location>
        <begin position="20"/>
        <end position="175"/>
    </location>
</feature>
<feature type="region of interest" description="Disordered" evidence="6">
    <location>
        <begin position="71"/>
        <end position="104"/>
    </location>
</feature>
<comment type="similarity">
    <text evidence="2">Belongs to the EVA1 family.</text>
</comment>
<evidence type="ECO:0000256" key="6">
    <source>
        <dbReference type="SAM" id="MobiDB-lite"/>
    </source>
</evidence>
<dbReference type="InterPro" id="IPR052461">
    <property type="entry name" value="EVA1_A/B"/>
</dbReference>
<evidence type="ECO:0000313" key="9">
    <source>
        <dbReference type="Ensembl" id="ENSHHUP00000048642.1"/>
    </source>
</evidence>
<dbReference type="Proteomes" id="UP000314982">
    <property type="component" value="Unassembled WGS sequence"/>
</dbReference>